<evidence type="ECO:0008006" key="2">
    <source>
        <dbReference type="Google" id="ProtNLM"/>
    </source>
</evidence>
<proteinExistence type="predicted"/>
<name>A0A0F9K767_9ZZZZ</name>
<gene>
    <name evidence="1" type="ORF">LCGC14_1366520</name>
</gene>
<reference evidence="1" key="1">
    <citation type="journal article" date="2015" name="Nature">
        <title>Complex archaea that bridge the gap between prokaryotes and eukaryotes.</title>
        <authorList>
            <person name="Spang A."/>
            <person name="Saw J.H."/>
            <person name="Jorgensen S.L."/>
            <person name="Zaremba-Niedzwiedzka K."/>
            <person name="Martijn J."/>
            <person name="Lind A.E."/>
            <person name="van Eijk R."/>
            <person name="Schleper C."/>
            <person name="Guy L."/>
            <person name="Ettema T.J."/>
        </authorList>
    </citation>
    <scope>NUCLEOTIDE SEQUENCE</scope>
</reference>
<dbReference type="AlphaFoldDB" id="A0A0F9K767"/>
<dbReference type="EMBL" id="LAZR01008589">
    <property type="protein sequence ID" value="KKM77798.1"/>
    <property type="molecule type" value="Genomic_DNA"/>
</dbReference>
<sequence>MKKHLWKVLFLLAITFVIGGCVSQKGWTIAYTMGPLGVTFQDHEGRFSKEEIREMLLPYFPDPKDVEEEKVDEKIPERET</sequence>
<organism evidence="1">
    <name type="scientific">marine sediment metagenome</name>
    <dbReference type="NCBI Taxonomy" id="412755"/>
    <lineage>
        <taxon>unclassified sequences</taxon>
        <taxon>metagenomes</taxon>
        <taxon>ecological metagenomes</taxon>
    </lineage>
</organism>
<accession>A0A0F9K767</accession>
<protein>
    <recommendedName>
        <fullName evidence="2">Lipoprotein</fullName>
    </recommendedName>
</protein>
<evidence type="ECO:0000313" key="1">
    <source>
        <dbReference type="EMBL" id="KKM77798.1"/>
    </source>
</evidence>
<comment type="caution">
    <text evidence="1">The sequence shown here is derived from an EMBL/GenBank/DDBJ whole genome shotgun (WGS) entry which is preliminary data.</text>
</comment>
<dbReference type="PROSITE" id="PS51257">
    <property type="entry name" value="PROKAR_LIPOPROTEIN"/>
    <property type="match status" value="1"/>
</dbReference>